<name>A0ABQ0AFA3_9GAMM</name>
<organism evidence="2 3">
    <name type="scientific">Sessilibacter corallicola</name>
    <dbReference type="NCBI Taxonomy" id="2904075"/>
    <lineage>
        <taxon>Bacteria</taxon>
        <taxon>Pseudomonadati</taxon>
        <taxon>Pseudomonadota</taxon>
        <taxon>Gammaproteobacteria</taxon>
        <taxon>Cellvibrionales</taxon>
        <taxon>Cellvibrionaceae</taxon>
        <taxon>Sessilibacter</taxon>
    </lineage>
</organism>
<gene>
    <name evidence="2" type="ORF">NBRC116591_41410</name>
</gene>
<keyword evidence="3" id="KW-1185">Reference proteome</keyword>
<feature type="transmembrane region" description="Helical" evidence="1">
    <location>
        <begin position="40"/>
        <end position="65"/>
    </location>
</feature>
<keyword evidence="1" id="KW-0472">Membrane</keyword>
<comment type="caution">
    <text evidence="2">The sequence shown here is derived from an EMBL/GenBank/DDBJ whole genome shotgun (WGS) entry which is preliminary data.</text>
</comment>
<protein>
    <submittedName>
        <fullName evidence="2">Uncharacterized protein</fullName>
    </submittedName>
</protein>
<feature type="transmembrane region" description="Helical" evidence="1">
    <location>
        <begin position="12"/>
        <end position="28"/>
    </location>
</feature>
<reference evidence="2 3" key="1">
    <citation type="submission" date="2024-04" db="EMBL/GenBank/DDBJ databases">
        <title>Draft genome sequence of Sessilibacter corallicola NBRC 116591.</title>
        <authorList>
            <person name="Miyakawa T."/>
            <person name="Kusuya Y."/>
            <person name="Miura T."/>
        </authorList>
    </citation>
    <scope>NUCLEOTIDE SEQUENCE [LARGE SCALE GENOMIC DNA]</scope>
    <source>
        <strain evidence="2 3">KU-00831-HH</strain>
    </source>
</reference>
<evidence type="ECO:0000313" key="3">
    <source>
        <dbReference type="Proteomes" id="UP001465153"/>
    </source>
</evidence>
<proteinExistence type="predicted"/>
<keyword evidence="1" id="KW-0812">Transmembrane</keyword>
<evidence type="ECO:0000313" key="2">
    <source>
        <dbReference type="EMBL" id="GAA6170326.1"/>
    </source>
</evidence>
<dbReference type="EMBL" id="BAABWN010000035">
    <property type="protein sequence ID" value="GAA6170326.1"/>
    <property type="molecule type" value="Genomic_DNA"/>
</dbReference>
<sequence length="99" mass="10863">MYDLLKDKGWHAIWVLTIITTIIFAFTVDYSTSSNELNGAFVGVILASFTSSTSLIAFFVVVTANDSKWGEVKEFKTYFAIGCLIATVSSCLQLASSFQ</sequence>
<evidence type="ECO:0000256" key="1">
    <source>
        <dbReference type="SAM" id="Phobius"/>
    </source>
</evidence>
<feature type="transmembrane region" description="Helical" evidence="1">
    <location>
        <begin position="77"/>
        <end position="96"/>
    </location>
</feature>
<accession>A0ABQ0AFA3</accession>
<keyword evidence="1" id="KW-1133">Transmembrane helix</keyword>
<dbReference type="Proteomes" id="UP001465153">
    <property type="component" value="Unassembled WGS sequence"/>
</dbReference>